<evidence type="ECO:0000313" key="1">
    <source>
        <dbReference type="EMBL" id="KAJ3550538.1"/>
    </source>
</evidence>
<proteinExistence type="predicted"/>
<name>A0ACC1T0W2_9APHY</name>
<comment type="caution">
    <text evidence="1">The sequence shown here is derived from an EMBL/GenBank/DDBJ whole genome shotgun (WGS) entry which is preliminary data.</text>
</comment>
<dbReference type="EMBL" id="JANHOG010000898">
    <property type="protein sequence ID" value="KAJ3550538.1"/>
    <property type="molecule type" value="Genomic_DNA"/>
</dbReference>
<organism evidence="1 2">
    <name type="scientific">Phlebia brevispora</name>
    <dbReference type="NCBI Taxonomy" id="194682"/>
    <lineage>
        <taxon>Eukaryota</taxon>
        <taxon>Fungi</taxon>
        <taxon>Dikarya</taxon>
        <taxon>Basidiomycota</taxon>
        <taxon>Agaricomycotina</taxon>
        <taxon>Agaricomycetes</taxon>
        <taxon>Polyporales</taxon>
        <taxon>Meruliaceae</taxon>
        <taxon>Phlebia</taxon>
    </lineage>
</organism>
<keyword evidence="2" id="KW-1185">Reference proteome</keyword>
<accession>A0ACC1T0W2</accession>
<evidence type="ECO:0000313" key="2">
    <source>
        <dbReference type="Proteomes" id="UP001148662"/>
    </source>
</evidence>
<sequence>MQRLSVEYATAVISRTTEDLWDFACYTYKVLSRALCALAFVSTICLATVDNVVDLGYAKYRGNVSYPNTVAYLGIPYAEPPLGDLRFRAPVPLNTHRVALESNGEVVDADVYPDFCVQGTTRNGDRGGAGTEDCLKVNVYAPRGAKKGDKLPVLFYIHGGGYMFGTPDSWPYDHWIHQVPEVIVVSIYYRIDAFGFLSHPAFTSSPELGDHNVGYLDQIEALRWVQRNIEAFGGDPTRVTIDGESAGASSVELHLVTPESAGLFSGAIAQSVYRTPLPSPEEQVLLFDFFAGLAGCGEGSVVEQIACLRQAPISAISPAQDAIFDAPYNVFRPVFDGKIISVRPTESILRGRFTRVPLIVGAISNETSYSGPDINTALKTFFPQLSSQDLAEYNAIYSTADFADPDKQLRDATGESQFRCAVEYMGDAFAKEVQNVYTYRYNTPANAAAGHTVVDHAAENWLMFNGSKPGCAFSPL</sequence>
<protein>
    <submittedName>
        <fullName evidence="1">Uncharacterized protein</fullName>
    </submittedName>
</protein>
<dbReference type="Proteomes" id="UP001148662">
    <property type="component" value="Unassembled WGS sequence"/>
</dbReference>
<reference evidence="1" key="1">
    <citation type="submission" date="2022-07" db="EMBL/GenBank/DDBJ databases">
        <title>Genome Sequence of Phlebia brevispora.</title>
        <authorList>
            <person name="Buettner E."/>
        </authorList>
    </citation>
    <scope>NUCLEOTIDE SEQUENCE</scope>
    <source>
        <strain evidence="1">MPL23</strain>
    </source>
</reference>
<gene>
    <name evidence="1" type="ORF">NM688_g5059</name>
</gene>